<keyword evidence="1" id="KW-0732">Signal</keyword>
<organism evidence="2 3">
    <name type="scientific">Micromonospora sediminicola</name>
    <dbReference type="NCBI Taxonomy" id="946078"/>
    <lineage>
        <taxon>Bacteria</taxon>
        <taxon>Bacillati</taxon>
        <taxon>Actinomycetota</taxon>
        <taxon>Actinomycetes</taxon>
        <taxon>Micromonosporales</taxon>
        <taxon>Micromonosporaceae</taxon>
        <taxon>Micromonospora</taxon>
    </lineage>
</organism>
<dbReference type="Gene3D" id="2.120.10.30">
    <property type="entry name" value="TolB, C-terminal domain"/>
    <property type="match status" value="1"/>
</dbReference>
<sequence>MNRRIRAALGVALTAALVSTVAPTPAAAHDRRPTVLALPDGFQPEGIAAAGRYAYLGSRATGEIYRADLVTGAGARLSPPTGTPSLGLKVDPRGRLFVAGGTAGDARVVDARTGAVLARYQFASAPTFVNDVVLTRDAAWFTDSNRPVLHRLPLGHGGALPPADGFTTLGLTGDFQQSGTGVNLNGIAPTPDGRALIVVQSNTGTLFRVDPATGVTTAVDVPGHRFDNGDGLLLLGRTLVVVQNRLNQVALVELNRTGTAGTVRRILTDPDFDVPTTVAAALGRLYLPNARFTTPPTPTTPYTVVAIDGR</sequence>
<evidence type="ECO:0000256" key="1">
    <source>
        <dbReference type="SAM" id="SignalP"/>
    </source>
</evidence>
<dbReference type="STRING" id="946078.GA0070622_3524"/>
<accession>A0A1A9BC95</accession>
<reference evidence="3" key="1">
    <citation type="submission" date="2016-06" db="EMBL/GenBank/DDBJ databases">
        <authorList>
            <person name="Varghese N."/>
            <person name="Submissions Spin"/>
        </authorList>
    </citation>
    <scope>NUCLEOTIDE SEQUENCE [LARGE SCALE GENOMIC DNA]</scope>
    <source>
        <strain evidence="3">DSM 45794</strain>
    </source>
</reference>
<dbReference type="EMBL" id="FLRH01000003">
    <property type="protein sequence ID" value="SBT66502.1"/>
    <property type="molecule type" value="Genomic_DNA"/>
</dbReference>
<dbReference type="InterPro" id="IPR011042">
    <property type="entry name" value="6-blade_b-propeller_TolB-like"/>
</dbReference>
<dbReference type="SUPFAM" id="SSF63829">
    <property type="entry name" value="Calcium-dependent phosphotriesterase"/>
    <property type="match status" value="1"/>
</dbReference>
<dbReference type="Proteomes" id="UP000199558">
    <property type="component" value="Unassembled WGS sequence"/>
</dbReference>
<feature type="signal peptide" evidence="1">
    <location>
        <begin position="1"/>
        <end position="28"/>
    </location>
</feature>
<dbReference type="AlphaFoldDB" id="A0A1A9BC95"/>
<protein>
    <submittedName>
        <fullName evidence="2">Sugar lactone lactonase YvrE</fullName>
    </submittedName>
</protein>
<evidence type="ECO:0000313" key="3">
    <source>
        <dbReference type="Proteomes" id="UP000199558"/>
    </source>
</evidence>
<evidence type="ECO:0000313" key="2">
    <source>
        <dbReference type="EMBL" id="SBT66502.1"/>
    </source>
</evidence>
<dbReference type="RefSeq" id="WP_091574277.1">
    <property type="nucleotide sequence ID" value="NZ_FLRH01000003.1"/>
</dbReference>
<keyword evidence="3" id="KW-1185">Reference proteome</keyword>
<gene>
    <name evidence="2" type="ORF">GA0070622_3524</name>
</gene>
<feature type="chain" id="PRO_5008384112" evidence="1">
    <location>
        <begin position="29"/>
        <end position="310"/>
    </location>
</feature>
<dbReference type="OrthoDB" id="504981at2"/>
<proteinExistence type="predicted"/>
<name>A0A1A9BC95_9ACTN</name>